<dbReference type="PANTHER" id="PTHR11632:SF51">
    <property type="entry name" value="SUCCINATE DEHYDROGENASE [UBIQUINONE] FLAVOPROTEIN SUBUNIT, MITOCHONDRIAL"/>
    <property type="match status" value="1"/>
</dbReference>
<dbReference type="Gene3D" id="3.90.700.10">
    <property type="entry name" value="Succinate dehydrogenase/fumarate reductase flavoprotein, catalytic domain"/>
    <property type="match status" value="1"/>
</dbReference>
<comment type="catalytic activity">
    <reaction evidence="13 15">
        <text>a quinone + succinate = fumarate + a quinol</text>
        <dbReference type="Rhea" id="RHEA:40523"/>
        <dbReference type="ChEBI" id="CHEBI:24646"/>
        <dbReference type="ChEBI" id="CHEBI:29806"/>
        <dbReference type="ChEBI" id="CHEBI:30031"/>
        <dbReference type="ChEBI" id="CHEBI:132124"/>
        <dbReference type="EC" id="1.3.5.1"/>
    </reaction>
</comment>
<evidence type="ECO:0000313" key="19">
    <source>
        <dbReference type="Proteomes" id="UP000326041"/>
    </source>
</evidence>
<dbReference type="InterPro" id="IPR036188">
    <property type="entry name" value="FAD/NAD-bd_sf"/>
</dbReference>
<keyword evidence="11 15" id="KW-0560">Oxidoreductase</keyword>
<dbReference type="PROSITE" id="PS00504">
    <property type="entry name" value="FRD_SDH_FAD_BINDING"/>
    <property type="match status" value="1"/>
</dbReference>
<keyword evidence="15" id="KW-0816">Tricarboxylic acid cycle</keyword>
<evidence type="ECO:0000256" key="2">
    <source>
        <dbReference type="ARBA" id="ARBA00004170"/>
    </source>
</evidence>
<feature type="domain" description="Fumarate reductase/succinate dehydrogenase flavoprotein-like C-terminal" evidence="17">
    <location>
        <begin position="454"/>
        <end position="584"/>
    </location>
</feature>
<organism evidence="18 19">
    <name type="scientific">Streptomyces prasinus</name>
    <dbReference type="NCBI Taxonomy" id="67345"/>
    <lineage>
        <taxon>Bacteria</taxon>
        <taxon>Bacillati</taxon>
        <taxon>Actinomycetota</taxon>
        <taxon>Actinomycetes</taxon>
        <taxon>Kitasatosporales</taxon>
        <taxon>Streptomycetaceae</taxon>
        <taxon>Streptomyces</taxon>
    </lineage>
</organism>
<dbReference type="Pfam" id="PF02910">
    <property type="entry name" value="Succ_DH_flav_C"/>
    <property type="match status" value="1"/>
</dbReference>
<dbReference type="InterPro" id="IPR030664">
    <property type="entry name" value="SdhA/FrdA/AprA"/>
</dbReference>
<keyword evidence="10 15" id="KW-0249">Electron transport</keyword>
<dbReference type="InterPro" id="IPR003952">
    <property type="entry name" value="FRD_SDH_FAD_BS"/>
</dbReference>
<dbReference type="SUPFAM" id="SSF46977">
    <property type="entry name" value="Succinate dehydrogenase/fumarate reductase flavoprotein C-terminal domain"/>
    <property type="match status" value="1"/>
</dbReference>
<reference evidence="18 19" key="1">
    <citation type="submission" date="2017-09" db="EMBL/GenBank/DDBJ databases">
        <authorList>
            <person name="Lee N."/>
            <person name="Cho B.-K."/>
        </authorList>
    </citation>
    <scope>NUCLEOTIDE SEQUENCE [LARGE SCALE GENOMIC DNA]</scope>
    <source>
        <strain evidence="18 19">ATCC 13879</strain>
    </source>
</reference>
<proteinExistence type="inferred from homology"/>
<keyword evidence="8 15" id="KW-0285">Flavoprotein</keyword>
<evidence type="ECO:0000256" key="11">
    <source>
        <dbReference type="ARBA" id="ARBA00023002"/>
    </source>
</evidence>
<sequence>MKIHKYDTVIVGAGGAGMRAAIESTKRSRTAVLTKLYPTRSHTGAAQGGMAAALANVEEDNWEWHTFDTVKGGDYLVDQDAAEILAKEAIDSVLDLEKMGLPFNRTPDGTIDQRRFGGHSRNHGEAPVRRSCYAADRTGHMILQTLYQNCVKEGVEFFNEFYVLDQLITEVDGVKKSAGVVAYELATGEIHVFQAKSVIYASGGNGKFFKVTSNAHTLTGDGQAAVYRRGLPLEDMEFFQFHPTGIWRMGILLTEGARGEGGILRNKDGERFMEKYAPVMKDLASRDVVSRSIYTEIREGRGCGPEGDHVYLDLTHLPPEQLDAKLPDITEFARTYLGIEPYTDPIPIQPTAHYAMGGIPTNVQGEVLADNTTVVPGLYAAGEVACVSVHGANRLGTNSLLDINVFGKRAGIAAAEYAHTTDFVELPEDPESFVVGQIERLRSSTGTERVSEIRRELQETMDANVMVFRTEQTIKTAVEKIAELRERYLNVSVQDKGKRFNTDLLEAIELGNLLDLAEVMAVSALARKESRGGHYREDYPNRDDVNFMRHTMAYREVGDDGSESIRLDYKPVVQTRYQPMERKY</sequence>
<evidence type="ECO:0000256" key="7">
    <source>
        <dbReference type="ARBA" id="ARBA00022448"/>
    </source>
</evidence>
<evidence type="ECO:0000256" key="3">
    <source>
        <dbReference type="ARBA" id="ARBA00004894"/>
    </source>
</evidence>
<evidence type="ECO:0000313" key="18">
    <source>
        <dbReference type="EMBL" id="QEV07970.1"/>
    </source>
</evidence>
<dbReference type="InterPro" id="IPR027477">
    <property type="entry name" value="Succ_DH/fumarate_Rdtase_cat_sf"/>
</dbReference>
<comment type="subcellular location">
    <subcellularLocation>
        <location evidence="2">Membrane</location>
        <topology evidence="2">Peripheral membrane protein</topology>
    </subcellularLocation>
</comment>
<evidence type="ECO:0000256" key="5">
    <source>
        <dbReference type="ARBA" id="ARBA00012792"/>
    </source>
</evidence>
<keyword evidence="7 15" id="KW-0813">Transport</keyword>
<dbReference type="InterPro" id="IPR037099">
    <property type="entry name" value="Fum_R/Succ_DH_flav-like_C_sf"/>
</dbReference>
<dbReference type="NCBIfam" id="TIGR01816">
    <property type="entry name" value="sdhA_forward"/>
    <property type="match status" value="1"/>
</dbReference>
<dbReference type="InterPro" id="IPR011281">
    <property type="entry name" value="Succ_DH_flav_su_fwd"/>
</dbReference>
<comment type="pathway">
    <text evidence="3 15">Carbohydrate metabolism; tricarboxylic acid cycle; fumarate from succinate (bacterial route): step 1/1.</text>
</comment>
<dbReference type="SUPFAM" id="SSF51905">
    <property type="entry name" value="FAD/NAD(P)-binding domain"/>
    <property type="match status" value="1"/>
</dbReference>
<dbReference type="Pfam" id="PF00890">
    <property type="entry name" value="FAD_binding_2"/>
    <property type="match status" value="1"/>
</dbReference>
<dbReference type="Gene3D" id="4.10.80.40">
    <property type="entry name" value="succinate dehydrogenase protein domain"/>
    <property type="match status" value="1"/>
</dbReference>
<keyword evidence="12 15" id="KW-0472">Membrane</keyword>
<dbReference type="EMBL" id="CP023697">
    <property type="protein sequence ID" value="QEV07970.1"/>
    <property type="molecule type" value="Genomic_DNA"/>
</dbReference>
<evidence type="ECO:0000256" key="6">
    <source>
        <dbReference type="ARBA" id="ARBA00019965"/>
    </source>
</evidence>
<dbReference type="RefSeq" id="WP_055606926.1">
    <property type="nucleotide sequence ID" value="NZ_CP023697.1"/>
</dbReference>
<dbReference type="PRINTS" id="PR00368">
    <property type="entry name" value="FADPNR"/>
</dbReference>
<dbReference type="EC" id="1.3.5.1" evidence="5 15"/>
<evidence type="ECO:0000256" key="8">
    <source>
        <dbReference type="ARBA" id="ARBA00022630"/>
    </source>
</evidence>
<evidence type="ECO:0000256" key="12">
    <source>
        <dbReference type="ARBA" id="ARBA00023136"/>
    </source>
</evidence>
<dbReference type="PIRSF" id="PIRSF000171">
    <property type="entry name" value="SDHA_APRA_LASPO"/>
    <property type="match status" value="1"/>
</dbReference>
<keyword evidence="9 15" id="KW-0274">FAD</keyword>
<evidence type="ECO:0000256" key="4">
    <source>
        <dbReference type="ARBA" id="ARBA00008040"/>
    </source>
</evidence>
<gene>
    <name evidence="18" type="ORF">CP972_22110</name>
</gene>
<evidence type="ECO:0000256" key="13">
    <source>
        <dbReference type="ARBA" id="ARBA00049220"/>
    </source>
</evidence>
<dbReference type="InterPro" id="IPR014006">
    <property type="entry name" value="Succ_Dhase_FrdA_Gneg"/>
</dbReference>
<protein>
    <recommendedName>
        <fullName evidence="6 14">Succinate dehydrogenase flavoprotein subunit</fullName>
        <ecNumber evidence="5 15">1.3.5.1</ecNumber>
    </recommendedName>
</protein>
<dbReference type="Gene3D" id="1.20.58.100">
    <property type="entry name" value="Fumarate reductase/succinate dehydrogenase flavoprotein-like, C-terminal domain"/>
    <property type="match status" value="1"/>
</dbReference>
<dbReference type="Proteomes" id="UP000326041">
    <property type="component" value="Chromosome"/>
</dbReference>
<evidence type="ECO:0000256" key="14">
    <source>
        <dbReference type="NCBIfam" id="TIGR01816"/>
    </source>
</evidence>
<comment type="cofactor">
    <cofactor evidence="1 15">
        <name>FAD</name>
        <dbReference type="ChEBI" id="CHEBI:57692"/>
    </cofactor>
</comment>
<evidence type="ECO:0000259" key="16">
    <source>
        <dbReference type="Pfam" id="PF00890"/>
    </source>
</evidence>
<dbReference type="Gene3D" id="3.50.50.60">
    <property type="entry name" value="FAD/NAD(P)-binding domain"/>
    <property type="match status" value="1"/>
</dbReference>
<dbReference type="SUPFAM" id="SSF56425">
    <property type="entry name" value="Succinate dehydrogenase/fumarate reductase flavoprotein, catalytic domain"/>
    <property type="match status" value="1"/>
</dbReference>
<dbReference type="PANTHER" id="PTHR11632">
    <property type="entry name" value="SUCCINATE DEHYDROGENASE 2 FLAVOPROTEIN SUBUNIT"/>
    <property type="match status" value="1"/>
</dbReference>
<evidence type="ECO:0000256" key="15">
    <source>
        <dbReference type="RuleBase" id="RU362051"/>
    </source>
</evidence>
<accession>A0ABX6AYT8</accession>
<name>A0ABX6AYT8_9ACTN</name>
<dbReference type="GeneID" id="95537207"/>
<evidence type="ECO:0000256" key="9">
    <source>
        <dbReference type="ARBA" id="ARBA00022827"/>
    </source>
</evidence>
<evidence type="ECO:0000256" key="1">
    <source>
        <dbReference type="ARBA" id="ARBA00001974"/>
    </source>
</evidence>
<feature type="domain" description="FAD-dependent oxidoreductase 2 FAD-binding" evidence="16">
    <location>
        <begin position="7"/>
        <end position="400"/>
    </location>
</feature>
<dbReference type="InterPro" id="IPR003953">
    <property type="entry name" value="FAD-dep_OxRdtase_2_FAD-bd"/>
</dbReference>
<keyword evidence="19" id="KW-1185">Reference proteome</keyword>
<dbReference type="NCBIfam" id="TIGR01812">
    <property type="entry name" value="sdhA_frdA_Gneg"/>
    <property type="match status" value="1"/>
</dbReference>
<evidence type="ECO:0000256" key="10">
    <source>
        <dbReference type="ARBA" id="ARBA00022982"/>
    </source>
</evidence>
<evidence type="ECO:0000259" key="17">
    <source>
        <dbReference type="Pfam" id="PF02910"/>
    </source>
</evidence>
<comment type="similarity">
    <text evidence="4 15">Belongs to the FAD-dependent oxidoreductase 2 family. FRD/SDH subfamily.</text>
</comment>
<dbReference type="InterPro" id="IPR015939">
    <property type="entry name" value="Fum_Rdtase/Succ_DH_flav-like_C"/>
</dbReference>